<accession>B9M8N7</accession>
<reference evidence="2 3" key="1">
    <citation type="submission" date="2009-01" db="EMBL/GenBank/DDBJ databases">
        <title>Complete sequence of Geobacter sp. FRC-32.</title>
        <authorList>
            <consortium name="US DOE Joint Genome Institute"/>
            <person name="Lucas S."/>
            <person name="Copeland A."/>
            <person name="Lapidus A."/>
            <person name="Glavina del Rio T."/>
            <person name="Dalin E."/>
            <person name="Tice H."/>
            <person name="Bruce D."/>
            <person name="Goodwin L."/>
            <person name="Pitluck S."/>
            <person name="Saunders E."/>
            <person name="Brettin T."/>
            <person name="Detter J.C."/>
            <person name="Han C."/>
            <person name="Larimer F."/>
            <person name="Land M."/>
            <person name="Hauser L."/>
            <person name="Kyrpides N."/>
            <person name="Ovchinnikova G."/>
            <person name="Kostka J."/>
            <person name="Richardson P."/>
        </authorList>
    </citation>
    <scope>NUCLEOTIDE SEQUENCE [LARGE SCALE GENOMIC DNA]</scope>
    <source>
        <strain evidence="3">DSM 22248 / JCM 15807 / FRC-32</strain>
    </source>
</reference>
<sequence>MRTLNKIVITLGLLFLAGCAGTNTGSSSRRDYVEVANPAFTMSPNAPETIWVPRSYVDSGVPRGGELAKQGYEAIKGSTPVPAGETGIVAPGGKPAALIPRFGMVVAVDKDKVYFNLGREAGINIGQKLKVFRGGTVVEGLGLAPGEAVGTIEVLGFVGSKGGYGVMKQGGPAQMNDLVGGD</sequence>
<dbReference type="InterPro" id="IPR038165">
    <property type="entry name" value="FlgT_C_sf"/>
</dbReference>
<feature type="chain" id="PRO_5002888823" evidence="1">
    <location>
        <begin position="23"/>
        <end position="182"/>
    </location>
</feature>
<gene>
    <name evidence="2" type="ordered locus">Geob_0199</name>
</gene>
<organism evidence="2 3">
    <name type="scientific">Geotalea daltonii (strain DSM 22248 / JCM 15807 / FRC-32)</name>
    <name type="common">Geobacter daltonii</name>
    <dbReference type="NCBI Taxonomy" id="316067"/>
    <lineage>
        <taxon>Bacteria</taxon>
        <taxon>Pseudomonadati</taxon>
        <taxon>Thermodesulfobacteriota</taxon>
        <taxon>Desulfuromonadia</taxon>
        <taxon>Geobacterales</taxon>
        <taxon>Geobacteraceae</taxon>
        <taxon>Geotalea</taxon>
    </lineage>
</organism>
<keyword evidence="1" id="KW-0732">Signal</keyword>
<dbReference type="KEGG" id="geo:Geob_0199"/>
<evidence type="ECO:0000313" key="3">
    <source>
        <dbReference type="Proteomes" id="UP000007721"/>
    </source>
</evidence>
<evidence type="ECO:0000313" key="2">
    <source>
        <dbReference type="EMBL" id="ACM18572.1"/>
    </source>
</evidence>
<proteinExistence type="predicted"/>
<dbReference type="AlphaFoldDB" id="B9M8N7"/>
<keyword evidence="2" id="KW-0449">Lipoprotein</keyword>
<dbReference type="PROSITE" id="PS51257">
    <property type="entry name" value="PROKAR_LIPOPROTEIN"/>
    <property type="match status" value="1"/>
</dbReference>
<dbReference type="RefSeq" id="WP_012645301.1">
    <property type="nucleotide sequence ID" value="NC_011979.1"/>
</dbReference>
<dbReference type="Proteomes" id="UP000007721">
    <property type="component" value="Chromosome"/>
</dbReference>
<protein>
    <submittedName>
        <fullName evidence="2">Lipoprotein, putative</fullName>
    </submittedName>
</protein>
<dbReference type="EMBL" id="CP001390">
    <property type="protein sequence ID" value="ACM18572.1"/>
    <property type="molecule type" value="Genomic_DNA"/>
</dbReference>
<dbReference type="Gene3D" id="2.40.10.410">
    <property type="entry name" value="FlgT, C-terminal domain"/>
    <property type="match status" value="1"/>
</dbReference>
<keyword evidence="3" id="KW-1185">Reference proteome</keyword>
<name>B9M8N7_GEODF</name>
<dbReference type="HOGENOM" id="CLU_1523042_0_0_7"/>
<feature type="signal peptide" evidence="1">
    <location>
        <begin position="1"/>
        <end position="22"/>
    </location>
</feature>
<dbReference type="STRING" id="316067.Geob_0199"/>
<evidence type="ECO:0000256" key="1">
    <source>
        <dbReference type="SAM" id="SignalP"/>
    </source>
</evidence>
<dbReference type="OrthoDB" id="5395916at2"/>